<evidence type="ECO:0000313" key="3">
    <source>
        <dbReference type="Proteomes" id="UP000076552"/>
    </source>
</evidence>
<sequence length="374" mass="41268">LTGLFSFSPPLVLLLVNRSFPSPSSSSPWLEWRVVTDRPPTKTHRSWWPSIVGLIIESVCPVANRPLSIGRAPDNPSSNGCPKGHGHPSTPSVCVFFSRCMAARYHTIRSCSWHVRASHKVVRSRDPKDTNPACRGLIHTLLDADTPSLAAGPVACLQCSFQRALVPFGLQRIVASSVKAVAGFAQLPPIPFSVVSFGKGLERDEVELVKLDLKTSNLELGQHWRLHPFHFLKTRHRIDLQSFPHPFTTLLPENLAGVENLGPGQARINTRAELQMSKAMAASDHKHPPVSPSFLHTDHGRYFPYAVLAGLRASCSEQKFTTAPALRPFTSRGKILLTTIHQSGIERRQAKLQKLECQAESGHGRARGRRIEVS</sequence>
<evidence type="ECO:0000313" key="2">
    <source>
        <dbReference type="EMBL" id="KZL64868.1"/>
    </source>
</evidence>
<reference evidence="2 3" key="1">
    <citation type="submission" date="2015-06" db="EMBL/GenBank/DDBJ databases">
        <title>Survival trade-offs in plant roots during colonization by closely related pathogenic and mutualistic fungi.</title>
        <authorList>
            <person name="Hacquard S."/>
            <person name="Kracher B."/>
            <person name="Hiruma K."/>
            <person name="Weinman A."/>
            <person name="Muench P."/>
            <person name="Garrido Oter R."/>
            <person name="Ver Loren van Themaat E."/>
            <person name="Dallerey J.-F."/>
            <person name="Damm U."/>
            <person name="Henrissat B."/>
            <person name="Lespinet O."/>
            <person name="Thon M."/>
            <person name="Kemen E."/>
            <person name="McHardy A.C."/>
            <person name="Schulze-Lefert P."/>
            <person name="O'Connell R.J."/>
        </authorList>
    </citation>
    <scope>NUCLEOTIDE SEQUENCE [LARGE SCALE GENOMIC DNA]</scope>
    <source>
        <strain evidence="2 3">0861</strain>
    </source>
</reference>
<protein>
    <submittedName>
        <fullName evidence="2">Uncharacterized protein</fullName>
    </submittedName>
</protein>
<feature type="non-terminal residue" evidence="2">
    <location>
        <position position="1"/>
    </location>
</feature>
<dbReference type="AlphaFoldDB" id="A0A166MPS6"/>
<organism evidence="2 3">
    <name type="scientific">Colletotrichum tofieldiae</name>
    <dbReference type="NCBI Taxonomy" id="708197"/>
    <lineage>
        <taxon>Eukaryota</taxon>
        <taxon>Fungi</taxon>
        <taxon>Dikarya</taxon>
        <taxon>Ascomycota</taxon>
        <taxon>Pezizomycotina</taxon>
        <taxon>Sordariomycetes</taxon>
        <taxon>Hypocreomycetidae</taxon>
        <taxon>Glomerellales</taxon>
        <taxon>Glomerellaceae</taxon>
        <taxon>Colletotrichum</taxon>
        <taxon>Colletotrichum spaethianum species complex</taxon>
    </lineage>
</organism>
<feature type="chain" id="PRO_5007877480" evidence="1">
    <location>
        <begin position="27"/>
        <end position="374"/>
    </location>
</feature>
<comment type="caution">
    <text evidence="2">The sequence shown here is derived from an EMBL/GenBank/DDBJ whole genome shotgun (WGS) entry which is preliminary data.</text>
</comment>
<accession>A0A166MPS6</accession>
<name>A0A166MPS6_9PEZI</name>
<gene>
    <name evidence="2" type="ORF">CT0861_01886</name>
</gene>
<keyword evidence="1" id="KW-0732">Signal</keyword>
<dbReference type="Proteomes" id="UP000076552">
    <property type="component" value="Unassembled WGS sequence"/>
</dbReference>
<feature type="signal peptide" evidence="1">
    <location>
        <begin position="1"/>
        <end position="26"/>
    </location>
</feature>
<dbReference type="EMBL" id="LFIV01000251">
    <property type="protein sequence ID" value="KZL64868.1"/>
    <property type="molecule type" value="Genomic_DNA"/>
</dbReference>
<evidence type="ECO:0000256" key="1">
    <source>
        <dbReference type="SAM" id="SignalP"/>
    </source>
</evidence>
<keyword evidence="3" id="KW-1185">Reference proteome</keyword>
<proteinExistence type="predicted"/>